<dbReference type="InterPro" id="IPR023214">
    <property type="entry name" value="HAD_sf"/>
</dbReference>
<dbReference type="PANTHER" id="PTHR12210">
    <property type="entry name" value="DULLARD PROTEIN PHOSPHATASE"/>
    <property type="match status" value="1"/>
</dbReference>
<dbReference type="Proteomes" id="UP000248423">
    <property type="component" value="Unassembled WGS sequence"/>
</dbReference>
<dbReference type="STRING" id="1448318.A0A319EMA0"/>
<feature type="compositionally biased region" description="Basic residues" evidence="1">
    <location>
        <begin position="38"/>
        <end position="49"/>
    </location>
</feature>
<feature type="compositionally biased region" description="Basic and acidic residues" evidence="1">
    <location>
        <begin position="531"/>
        <end position="544"/>
    </location>
</feature>
<dbReference type="VEuPathDB" id="FungiDB:BO78DRAFT_183119"/>
<feature type="domain" description="FCP1 homology" evidence="2">
    <location>
        <begin position="291"/>
        <end position="472"/>
    </location>
</feature>
<feature type="compositionally biased region" description="Basic residues" evidence="1">
    <location>
        <begin position="521"/>
        <end position="530"/>
    </location>
</feature>
<accession>A0A319EMA0</accession>
<reference evidence="3 4" key="1">
    <citation type="submission" date="2018-02" db="EMBL/GenBank/DDBJ databases">
        <title>The genomes of Aspergillus section Nigri reveals drivers in fungal speciation.</title>
        <authorList>
            <consortium name="DOE Joint Genome Institute"/>
            <person name="Vesth T.C."/>
            <person name="Nybo J."/>
            <person name="Theobald S."/>
            <person name="Brandl J."/>
            <person name="Frisvad J.C."/>
            <person name="Nielsen K.F."/>
            <person name="Lyhne E.K."/>
            <person name="Kogle M.E."/>
            <person name="Kuo A."/>
            <person name="Riley R."/>
            <person name="Clum A."/>
            <person name="Nolan M."/>
            <person name="Lipzen A."/>
            <person name="Salamov A."/>
            <person name="Henrissat B."/>
            <person name="Wiebenga A."/>
            <person name="De vries R.P."/>
            <person name="Grigoriev I.V."/>
            <person name="Mortensen U.H."/>
            <person name="Andersen M.R."/>
            <person name="Baker S.E."/>
        </authorList>
    </citation>
    <scope>NUCLEOTIDE SEQUENCE [LARGE SCALE GENOMIC DNA]</scope>
    <source>
        <strain evidence="3 4">CBS 121057</strain>
    </source>
</reference>
<dbReference type="InterPro" id="IPR050365">
    <property type="entry name" value="TIM50"/>
</dbReference>
<dbReference type="AlphaFoldDB" id="A0A319EMA0"/>
<sequence length="649" mass="72082">MESTKPPAKGASGSDSRSCHNGSQASMPSEVRPSWRPYRGRWRSRKANRKGTDELDATTPENATAPSARSRRPRRSKQLAERRVQEEMNLQASPPANTASSTQGNPAPNGPLNFENFNPAPMFPGFPGGMAMPNENGPEFQQPFLQLPWDQQQLLPQHPLGQPAHNPFGFPTWNDPGTFTGQFPPMPPPAFMNFALTNPLMAMPFLGPMAFQAAGSANISSPFPGSPSTEQCAGEPRREATKEYRDKVRAVKAESLRWPRSQSPEVTVEPKRPMPTKAYLDQSSQPPKRNSWPQPLLIILDLNGTLVHRKDRSLPPRIQKRAGLEDFIKTLMKRYKVMIWSSARPPTVDGVCRQLFLNKSRTRLVAEWSRTHFNLPKKQYNAKIQVYKTLGTVWADEGVQTSYPNRRDLNALVPDTFQKTRWDQTNTILIDDTIVKASSEPHNLLEIPTFDETAGPEDATTLAKVLRVLEELAKYDDVSQVLHHWQPTIPKGGSILDIEYEHEDDQLHGPPTLAEVAEARKQRRKARKREKAAENRRARQDKKIGGQLTAKTKVPPTKTPTTIISTESATAETDTTPVHPSSSSRPPSPTSSISFPDSTAGGTTVPTGPDHSNATTHVSDSTNRSPSPAPSTQSENFLLDRLEESLKNI</sequence>
<feature type="region of interest" description="Disordered" evidence="1">
    <location>
        <begin position="1"/>
        <end position="114"/>
    </location>
</feature>
<name>A0A319EMA0_ASPSB</name>
<protein>
    <submittedName>
        <fullName evidence="3">HAD-like protein</fullName>
    </submittedName>
</protein>
<dbReference type="EMBL" id="KZ826320">
    <property type="protein sequence ID" value="PYI10820.1"/>
    <property type="molecule type" value="Genomic_DNA"/>
</dbReference>
<dbReference type="SMART" id="SM00577">
    <property type="entry name" value="CPDc"/>
    <property type="match status" value="1"/>
</dbReference>
<feature type="compositionally biased region" description="Basic and acidic residues" evidence="1">
    <location>
        <begin position="235"/>
        <end position="245"/>
    </location>
</feature>
<dbReference type="InterPro" id="IPR004274">
    <property type="entry name" value="FCP1_dom"/>
</dbReference>
<dbReference type="OrthoDB" id="1711508at2759"/>
<dbReference type="Gene3D" id="3.40.50.1000">
    <property type="entry name" value="HAD superfamily/HAD-like"/>
    <property type="match status" value="1"/>
</dbReference>
<evidence type="ECO:0000259" key="2">
    <source>
        <dbReference type="PROSITE" id="PS50969"/>
    </source>
</evidence>
<dbReference type="Pfam" id="PF03031">
    <property type="entry name" value="NIF"/>
    <property type="match status" value="1"/>
</dbReference>
<evidence type="ECO:0000256" key="1">
    <source>
        <dbReference type="SAM" id="MobiDB-lite"/>
    </source>
</evidence>
<organism evidence="3 4">
    <name type="scientific">Aspergillus sclerotiicarbonarius (strain CBS 121057 / IBT 28362)</name>
    <dbReference type="NCBI Taxonomy" id="1448318"/>
    <lineage>
        <taxon>Eukaryota</taxon>
        <taxon>Fungi</taxon>
        <taxon>Dikarya</taxon>
        <taxon>Ascomycota</taxon>
        <taxon>Pezizomycotina</taxon>
        <taxon>Eurotiomycetes</taxon>
        <taxon>Eurotiomycetidae</taxon>
        <taxon>Eurotiales</taxon>
        <taxon>Aspergillaceae</taxon>
        <taxon>Aspergillus</taxon>
        <taxon>Aspergillus subgen. Circumdati</taxon>
    </lineage>
</organism>
<feature type="compositionally biased region" description="Polar residues" evidence="1">
    <location>
        <begin position="13"/>
        <end position="27"/>
    </location>
</feature>
<feature type="compositionally biased region" description="Low complexity" evidence="1">
    <location>
        <begin position="549"/>
        <end position="599"/>
    </location>
</feature>
<evidence type="ECO:0000313" key="4">
    <source>
        <dbReference type="Proteomes" id="UP000248423"/>
    </source>
</evidence>
<evidence type="ECO:0000313" key="3">
    <source>
        <dbReference type="EMBL" id="PYI10820.1"/>
    </source>
</evidence>
<feature type="compositionally biased region" description="Polar residues" evidence="1">
    <location>
        <begin position="221"/>
        <end position="231"/>
    </location>
</feature>
<gene>
    <name evidence="3" type="ORF">BO78DRAFT_183119</name>
</gene>
<feature type="compositionally biased region" description="Polar residues" evidence="1">
    <location>
        <begin position="600"/>
        <end position="636"/>
    </location>
</feature>
<dbReference type="InterPro" id="IPR036412">
    <property type="entry name" value="HAD-like_sf"/>
</dbReference>
<feature type="region of interest" description="Disordered" evidence="1">
    <location>
        <begin position="221"/>
        <end position="245"/>
    </location>
</feature>
<feature type="region of interest" description="Disordered" evidence="1">
    <location>
        <begin position="518"/>
        <end position="638"/>
    </location>
</feature>
<dbReference type="PROSITE" id="PS50969">
    <property type="entry name" value="FCP1"/>
    <property type="match status" value="1"/>
</dbReference>
<feature type="compositionally biased region" description="Polar residues" evidence="1">
    <location>
        <begin position="88"/>
        <end position="106"/>
    </location>
</feature>
<proteinExistence type="predicted"/>
<keyword evidence="4" id="KW-1185">Reference proteome</keyword>
<dbReference type="SUPFAM" id="SSF56784">
    <property type="entry name" value="HAD-like"/>
    <property type="match status" value="1"/>
</dbReference>